<dbReference type="Proteomes" id="UP000075615">
    <property type="component" value="Unassembled WGS sequence"/>
</dbReference>
<protein>
    <recommendedName>
        <fullName evidence="3">6-bladed beta-propeller</fullName>
    </recommendedName>
</protein>
<gene>
    <name evidence="1" type="ORF">AWN68_03165</name>
</gene>
<keyword evidence="2" id="KW-1185">Reference proteome</keyword>
<dbReference type="AlphaFoldDB" id="A0A150XYM1"/>
<dbReference type="EMBL" id="LRDB01000001">
    <property type="protein sequence ID" value="KYG83818.1"/>
    <property type="molecule type" value="Genomic_DNA"/>
</dbReference>
<dbReference type="PROSITE" id="PS51257">
    <property type="entry name" value="PROKAR_LIPOPROTEIN"/>
    <property type="match status" value="1"/>
</dbReference>
<proteinExistence type="predicted"/>
<organism evidence="1 2">
    <name type="scientific">Roseivirga echinicomitans</name>
    <dbReference type="NCBI Taxonomy" id="296218"/>
    <lineage>
        <taxon>Bacteria</taxon>
        <taxon>Pseudomonadati</taxon>
        <taxon>Bacteroidota</taxon>
        <taxon>Cytophagia</taxon>
        <taxon>Cytophagales</taxon>
        <taxon>Roseivirgaceae</taxon>
        <taxon>Roseivirga</taxon>
    </lineage>
</organism>
<evidence type="ECO:0000313" key="2">
    <source>
        <dbReference type="Proteomes" id="UP000075615"/>
    </source>
</evidence>
<sequence length="387" mass="44735">MKYTLFTAISVFLFFSCSDEREVISELSYEFVLDDSVKLNIGLEPQFVSKKAEANVFLAYTRINSTFQIFNQSGKLLHSFNRIGEDAESYNKNVYGAGIRDGKLYIQDISKVHAYDLGGNHLWSQNYNNRIPNTVGGNIRGEFQMLNDSIWVNPLIFSGVVSFSKQKLAILDTLNTVELFQLGGKANRSSVKVDEFSFEEESMYLGNLIYPNFLPVIEATKNGLWVAYPYELVLHFYEYEQGVRHHKAYNIQLDRFKDPKGAEESELIDPMNKISPRLIGLNSQILKLYAMEADKLFILYKTGIPNKRRFEESLVPFYDESKFFGAIFQDGKIVSSAIEIPRGGFQYKNEDRYVYLGDDKWMFLQENMTEKDYYTGYIYRLKPVNPL</sequence>
<reference evidence="1 2" key="1">
    <citation type="submission" date="2016-01" db="EMBL/GenBank/DDBJ databases">
        <title>Genome sequencing of Roseivirga echinicomitans KMM 6058.</title>
        <authorList>
            <person name="Selvaratnam C."/>
            <person name="Thevarajoo S."/>
            <person name="Goh K.M."/>
            <person name="Ee R."/>
            <person name="Chan K.-G."/>
            <person name="Chong C.S."/>
        </authorList>
    </citation>
    <scope>NUCLEOTIDE SEQUENCE [LARGE SCALE GENOMIC DNA]</scope>
    <source>
        <strain evidence="1 2">KMM 6058</strain>
    </source>
</reference>
<dbReference type="RefSeq" id="WP_068411280.1">
    <property type="nucleotide sequence ID" value="NZ_LRDB01000001.1"/>
</dbReference>
<evidence type="ECO:0008006" key="3">
    <source>
        <dbReference type="Google" id="ProtNLM"/>
    </source>
</evidence>
<dbReference type="OrthoDB" id="827968at2"/>
<evidence type="ECO:0000313" key="1">
    <source>
        <dbReference type="EMBL" id="KYG83818.1"/>
    </source>
</evidence>
<accession>A0A150XYM1</accession>
<comment type="caution">
    <text evidence="1">The sequence shown here is derived from an EMBL/GenBank/DDBJ whole genome shotgun (WGS) entry which is preliminary data.</text>
</comment>
<name>A0A150XYM1_9BACT</name>